<reference evidence="1" key="1">
    <citation type="journal article" date="2013" name="BMC Genomics">
        <title>Unscrambling butterfly oogenesis.</title>
        <authorList>
            <person name="Carter J.M."/>
            <person name="Baker S.C."/>
            <person name="Pink R."/>
            <person name="Carter D.R."/>
            <person name="Collins A."/>
            <person name="Tomlin J."/>
            <person name="Gibbs M."/>
            <person name="Breuker C.J."/>
        </authorList>
    </citation>
    <scope>NUCLEOTIDE SEQUENCE</scope>
    <source>
        <tissue evidence="1">Ovary</tissue>
    </source>
</reference>
<evidence type="ECO:0000313" key="1">
    <source>
        <dbReference type="EMBL" id="JAA77878.1"/>
    </source>
</evidence>
<sequence length="79" mass="9413">MRIKKHPDPHHGFVNGHGFLNNIFLSKFDLQKQKSTINYIKRRECVNNRGKKFNPAEKPRTYLSRTLSRPFLSGYLVYY</sequence>
<accession>S4NQX1</accession>
<dbReference type="EMBL" id="GAIX01014682">
    <property type="protein sequence ID" value="JAA77878.1"/>
    <property type="molecule type" value="Transcribed_RNA"/>
</dbReference>
<name>S4NQX1_9NEOP</name>
<organism evidence="1">
    <name type="scientific">Pararge aegeria</name>
    <name type="common">speckled wood butterfly</name>
    <dbReference type="NCBI Taxonomy" id="116150"/>
    <lineage>
        <taxon>Eukaryota</taxon>
        <taxon>Metazoa</taxon>
        <taxon>Ecdysozoa</taxon>
        <taxon>Arthropoda</taxon>
        <taxon>Hexapoda</taxon>
        <taxon>Insecta</taxon>
        <taxon>Pterygota</taxon>
        <taxon>Neoptera</taxon>
        <taxon>Endopterygota</taxon>
        <taxon>Lepidoptera</taxon>
        <taxon>Glossata</taxon>
        <taxon>Ditrysia</taxon>
        <taxon>Papilionoidea</taxon>
        <taxon>Nymphalidae</taxon>
        <taxon>Satyrinae</taxon>
        <taxon>Satyrini</taxon>
        <taxon>Parargina</taxon>
        <taxon>Pararge</taxon>
    </lineage>
</organism>
<protein>
    <submittedName>
        <fullName evidence="1">Uncharacterized protein</fullName>
    </submittedName>
</protein>
<reference evidence="1" key="2">
    <citation type="submission" date="2013-05" db="EMBL/GenBank/DDBJ databases">
        <authorList>
            <person name="Carter J.-M."/>
            <person name="Baker S.C."/>
            <person name="Pink R."/>
            <person name="Carter D.R.F."/>
            <person name="Collins A."/>
            <person name="Tomlin J."/>
            <person name="Gibbs M."/>
            <person name="Breuker C.J."/>
        </authorList>
    </citation>
    <scope>NUCLEOTIDE SEQUENCE</scope>
    <source>
        <tissue evidence="1">Ovary</tissue>
    </source>
</reference>
<proteinExistence type="predicted"/>
<dbReference type="AlphaFoldDB" id="S4NQX1"/>